<dbReference type="InterPro" id="IPR002525">
    <property type="entry name" value="Transp_IS110-like_N"/>
</dbReference>
<dbReference type="InterPro" id="IPR047650">
    <property type="entry name" value="Transpos_IS110"/>
</dbReference>
<feature type="domain" description="Transposase IS116/IS110/IS902 C-terminal" evidence="2">
    <location>
        <begin position="229"/>
        <end position="309"/>
    </location>
</feature>
<comment type="caution">
    <text evidence="3">The sequence shown here is derived from an EMBL/GenBank/DDBJ whole genome shotgun (WGS) entry which is preliminary data.</text>
</comment>
<dbReference type="EMBL" id="LJXB01000092">
    <property type="protein sequence ID" value="KPU52913.1"/>
    <property type="molecule type" value="Genomic_DNA"/>
</dbReference>
<reference evidence="3 4" key="1">
    <citation type="submission" date="2015-09" db="EMBL/GenBank/DDBJ databases">
        <authorList>
            <consortium name="Swine Surveillance"/>
        </authorList>
    </citation>
    <scope>NUCLEOTIDE SEQUENCE [LARGE SCALE GENOMIC DNA]</scope>
    <source>
        <strain evidence="3 4">S613</strain>
    </source>
</reference>
<dbReference type="PATRIC" id="fig|294.162.peg.5652"/>
<proteinExistence type="predicted"/>
<dbReference type="RefSeq" id="WP_057400253.1">
    <property type="nucleotide sequence ID" value="NZ_LJXB01000092.1"/>
</dbReference>
<dbReference type="AlphaFoldDB" id="A0A0N8NUW2"/>
<dbReference type="Pfam" id="PF02371">
    <property type="entry name" value="Transposase_20"/>
    <property type="match status" value="1"/>
</dbReference>
<dbReference type="OrthoDB" id="5289737at2"/>
<accession>A0A0N8NUW2</accession>
<name>A0A0N8NUW2_PSEFL</name>
<evidence type="ECO:0000259" key="1">
    <source>
        <dbReference type="Pfam" id="PF01548"/>
    </source>
</evidence>
<protein>
    <submittedName>
        <fullName evidence="3">Transposase family protein</fullName>
    </submittedName>
</protein>
<gene>
    <name evidence="3" type="ORF">AN403_701</name>
</gene>
<organism evidence="3 4">
    <name type="scientific">Pseudomonas fluorescens</name>
    <dbReference type="NCBI Taxonomy" id="294"/>
    <lineage>
        <taxon>Bacteria</taxon>
        <taxon>Pseudomonadati</taxon>
        <taxon>Pseudomonadota</taxon>
        <taxon>Gammaproteobacteria</taxon>
        <taxon>Pseudomonadales</taxon>
        <taxon>Pseudomonadaceae</taxon>
        <taxon>Pseudomonas</taxon>
    </lineage>
</organism>
<dbReference type="GO" id="GO:0006313">
    <property type="term" value="P:DNA transposition"/>
    <property type="evidence" value="ECO:0007669"/>
    <property type="project" value="InterPro"/>
</dbReference>
<dbReference type="InterPro" id="IPR003346">
    <property type="entry name" value="Transposase_20"/>
</dbReference>
<feature type="domain" description="Transposase IS110-like N-terminal" evidence="1">
    <location>
        <begin position="22"/>
        <end position="163"/>
    </location>
</feature>
<dbReference type="PANTHER" id="PTHR33055">
    <property type="entry name" value="TRANSPOSASE FOR INSERTION SEQUENCE ELEMENT IS1111A"/>
    <property type="match status" value="1"/>
</dbReference>
<sequence>MKKHTTAKQSLSSTDLSTCTTVAVDLAKQVFQVAGEDTLGQVLYEERLQSREAFHAFLHQLPPNVVVLVETGPGAQAWARQLQAQGNRARILPAQLVAKHRSGAKNDRNDARAILRAGRDSKIAAVPIKSATALAMQALHRARQGYVRRRTAMSNQMRGLLLEHGITLAQGDVAISQTLPRVLEDTTQPLPDLLRELIDELLGEWRQLGERINVLTSRLECAANADKTARRLMTVRGIGPIIATALLAKETEPERFANARQFAAYFGLVPEQNSSGQKVRLGGMSKRGDSYVRSLMVQGAHAVLRHLHPDSEQPDDRRLQRWLNRLGRKEAAVRLANRNLRIVWVLLQNDQTYRRQPANGRLAAPSS</sequence>
<dbReference type="GO" id="GO:0004803">
    <property type="term" value="F:transposase activity"/>
    <property type="evidence" value="ECO:0007669"/>
    <property type="project" value="InterPro"/>
</dbReference>
<evidence type="ECO:0000313" key="3">
    <source>
        <dbReference type="EMBL" id="KPU52913.1"/>
    </source>
</evidence>
<dbReference type="NCBIfam" id="NF033542">
    <property type="entry name" value="transpos_IS110"/>
    <property type="match status" value="1"/>
</dbReference>
<dbReference type="Pfam" id="PF01548">
    <property type="entry name" value="DEDD_Tnp_IS110"/>
    <property type="match status" value="1"/>
</dbReference>
<dbReference type="GO" id="GO:0003677">
    <property type="term" value="F:DNA binding"/>
    <property type="evidence" value="ECO:0007669"/>
    <property type="project" value="InterPro"/>
</dbReference>
<dbReference type="PANTHER" id="PTHR33055:SF3">
    <property type="entry name" value="PUTATIVE TRANSPOSASE FOR IS117-RELATED"/>
    <property type="match status" value="1"/>
</dbReference>
<evidence type="ECO:0000313" key="4">
    <source>
        <dbReference type="Proteomes" id="UP000050349"/>
    </source>
</evidence>
<evidence type="ECO:0000259" key="2">
    <source>
        <dbReference type="Pfam" id="PF02371"/>
    </source>
</evidence>
<dbReference type="Proteomes" id="UP000050349">
    <property type="component" value="Unassembled WGS sequence"/>
</dbReference>